<reference evidence="2" key="1">
    <citation type="submission" date="2023-07" db="EMBL/GenBank/DDBJ databases">
        <title>Chromosome-level genome assembly of Artemia franciscana.</title>
        <authorList>
            <person name="Jo E."/>
        </authorList>
    </citation>
    <scope>NUCLEOTIDE SEQUENCE</scope>
    <source>
        <tissue evidence="2">Whole body</tissue>
    </source>
</reference>
<organism evidence="2 3">
    <name type="scientific">Artemia franciscana</name>
    <name type="common">Brine shrimp</name>
    <name type="synonym">Artemia sanfranciscana</name>
    <dbReference type="NCBI Taxonomy" id="6661"/>
    <lineage>
        <taxon>Eukaryota</taxon>
        <taxon>Metazoa</taxon>
        <taxon>Ecdysozoa</taxon>
        <taxon>Arthropoda</taxon>
        <taxon>Crustacea</taxon>
        <taxon>Branchiopoda</taxon>
        <taxon>Anostraca</taxon>
        <taxon>Artemiidae</taxon>
        <taxon>Artemia</taxon>
    </lineage>
</organism>
<feature type="region of interest" description="Disordered" evidence="1">
    <location>
        <begin position="114"/>
        <end position="137"/>
    </location>
</feature>
<accession>A0AA88II42</accession>
<sequence>MNHSQKFDTGNNYLLNSGAGLGYWEGRGAGAGRSDQYLGRGNFNTQRRNGRRGNRNVADSSWCCLQYFDIHKSPFLSAWSISGGSILPVCENKIELSKPNQNKNLVSKNPKLEHKKDEVKAEKNCLSRSSKPSKKTCDLPQILDEEGMEEDNPNIEKRKAKTKRQKKKWLAVLAKQIPEGQKLLKDLREQIENVLELARTTNGPHELEEVVSETCGGMNEEVHLSSINEKCSTTREPKSD</sequence>
<dbReference type="EMBL" id="JAVRJZ010000005">
    <property type="protein sequence ID" value="KAK2722257.1"/>
    <property type="molecule type" value="Genomic_DNA"/>
</dbReference>
<name>A0AA88II42_ARTSF</name>
<evidence type="ECO:0000256" key="1">
    <source>
        <dbReference type="SAM" id="MobiDB-lite"/>
    </source>
</evidence>
<dbReference type="AlphaFoldDB" id="A0AA88II42"/>
<feature type="region of interest" description="Disordered" evidence="1">
    <location>
        <begin position="35"/>
        <end position="55"/>
    </location>
</feature>
<evidence type="ECO:0000313" key="2">
    <source>
        <dbReference type="EMBL" id="KAK2722257.1"/>
    </source>
</evidence>
<protein>
    <submittedName>
        <fullName evidence="2">Uncharacterized protein</fullName>
    </submittedName>
</protein>
<feature type="compositionally biased region" description="Basic and acidic residues" evidence="1">
    <location>
        <begin position="114"/>
        <end position="125"/>
    </location>
</feature>
<evidence type="ECO:0000313" key="3">
    <source>
        <dbReference type="Proteomes" id="UP001187531"/>
    </source>
</evidence>
<gene>
    <name evidence="2" type="ORF">QYM36_002704</name>
</gene>
<keyword evidence="3" id="KW-1185">Reference proteome</keyword>
<dbReference type="Proteomes" id="UP001187531">
    <property type="component" value="Unassembled WGS sequence"/>
</dbReference>
<comment type="caution">
    <text evidence="2">The sequence shown here is derived from an EMBL/GenBank/DDBJ whole genome shotgun (WGS) entry which is preliminary data.</text>
</comment>
<proteinExistence type="predicted"/>